<comment type="caution">
    <text evidence="4">The sequence shown here is derived from an EMBL/GenBank/DDBJ whole genome shotgun (WGS) entry which is preliminary data.</text>
</comment>
<comment type="subcellular location">
    <subcellularLocation>
        <location evidence="1">Cytoplasm</location>
    </subcellularLocation>
</comment>
<reference evidence="4 5" key="1">
    <citation type="submission" date="2024-02" db="EMBL/GenBank/DDBJ databases">
        <title>Chromosome-scale genome assembly of the rough periwinkle Littorina saxatilis.</title>
        <authorList>
            <person name="De Jode A."/>
            <person name="Faria R."/>
            <person name="Formenti G."/>
            <person name="Sims Y."/>
            <person name="Smith T.P."/>
            <person name="Tracey A."/>
            <person name="Wood J.M.D."/>
            <person name="Zagrodzka Z.B."/>
            <person name="Johannesson K."/>
            <person name="Butlin R.K."/>
            <person name="Leder E.H."/>
        </authorList>
    </citation>
    <scope>NUCLEOTIDE SEQUENCE [LARGE SCALE GENOMIC DNA]</scope>
    <source>
        <strain evidence="4">Snail1</strain>
        <tissue evidence="4">Muscle</tissue>
    </source>
</reference>
<evidence type="ECO:0000256" key="1">
    <source>
        <dbReference type="ARBA" id="ARBA00004496"/>
    </source>
</evidence>
<keyword evidence="3" id="KW-0963">Cytoplasm</keyword>
<dbReference type="InterPro" id="IPR012918">
    <property type="entry name" value="RTP801-like"/>
</dbReference>
<dbReference type="GO" id="GO:0006915">
    <property type="term" value="P:apoptotic process"/>
    <property type="evidence" value="ECO:0007669"/>
    <property type="project" value="TreeGrafter"/>
</dbReference>
<name>A0AAN9BW49_9CAEN</name>
<keyword evidence="5" id="KW-1185">Reference proteome</keyword>
<dbReference type="GO" id="GO:0032006">
    <property type="term" value="P:regulation of TOR signaling"/>
    <property type="evidence" value="ECO:0007669"/>
    <property type="project" value="TreeGrafter"/>
</dbReference>
<comment type="similarity">
    <text evidence="2">Belongs to the DDIT4 family.</text>
</comment>
<evidence type="ECO:0000313" key="5">
    <source>
        <dbReference type="Proteomes" id="UP001374579"/>
    </source>
</evidence>
<sequence>MVKLEKISHAVKQALHSFLSHRSSDSETSSIIESDFEHEKYKDKLDSRDPSMNSYGSFEDSGEVEQFQSIKEQLFAVLHRSCAKNLSCFIDVSADQLNRLAQDVIRMSHTEPCGLRGVIIFVVLQRKNFCEKLATIQGDATTTPTFQVYVTLKEDTSRWKAFKKVYLTLKECLLNGVWKESPIVLCSGFQLEKKRLYRPTPVQ</sequence>
<dbReference type="Gene3D" id="3.90.470.40">
    <property type="entry name" value="RTP801-like"/>
    <property type="match status" value="1"/>
</dbReference>
<evidence type="ECO:0000256" key="3">
    <source>
        <dbReference type="ARBA" id="ARBA00022490"/>
    </source>
</evidence>
<dbReference type="Proteomes" id="UP001374579">
    <property type="component" value="Unassembled WGS sequence"/>
</dbReference>
<dbReference type="InterPro" id="IPR038281">
    <property type="entry name" value="RTP801-like_C_sf"/>
</dbReference>
<dbReference type="EMBL" id="JBAMIC010000002">
    <property type="protein sequence ID" value="KAK7112483.1"/>
    <property type="molecule type" value="Genomic_DNA"/>
</dbReference>
<evidence type="ECO:0000256" key="2">
    <source>
        <dbReference type="ARBA" id="ARBA00010670"/>
    </source>
</evidence>
<organism evidence="4 5">
    <name type="scientific">Littorina saxatilis</name>
    <dbReference type="NCBI Taxonomy" id="31220"/>
    <lineage>
        <taxon>Eukaryota</taxon>
        <taxon>Metazoa</taxon>
        <taxon>Spiralia</taxon>
        <taxon>Lophotrochozoa</taxon>
        <taxon>Mollusca</taxon>
        <taxon>Gastropoda</taxon>
        <taxon>Caenogastropoda</taxon>
        <taxon>Littorinimorpha</taxon>
        <taxon>Littorinoidea</taxon>
        <taxon>Littorinidae</taxon>
        <taxon>Littorina</taxon>
    </lineage>
</organism>
<dbReference type="AlphaFoldDB" id="A0AAN9BW49"/>
<dbReference type="GO" id="GO:0005737">
    <property type="term" value="C:cytoplasm"/>
    <property type="evidence" value="ECO:0007669"/>
    <property type="project" value="UniProtKB-SubCell"/>
</dbReference>
<dbReference type="PANTHER" id="PTHR12478:SF16">
    <property type="entry name" value="PROTEIN CHARYBDE-RELATED"/>
    <property type="match status" value="1"/>
</dbReference>
<dbReference type="PANTHER" id="PTHR12478">
    <property type="entry name" value="DNA-DAMAGE-INDUCIBLE TRANSCRIPT 4 PROTEIN DDIT4"/>
    <property type="match status" value="1"/>
</dbReference>
<proteinExistence type="inferred from homology"/>
<protein>
    <submittedName>
        <fullName evidence="4">Uncharacterized protein</fullName>
    </submittedName>
</protein>
<accession>A0AAN9BW49</accession>
<gene>
    <name evidence="4" type="ORF">V1264_011933</name>
</gene>
<dbReference type="Pfam" id="PF07809">
    <property type="entry name" value="RTP801_C"/>
    <property type="match status" value="1"/>
</dbReference>
<evidence type="ECO:0000313" key="4">
    <source>
        <dbReference type="EMBL" id="KAK7112483.1"/>
    </source>
</evidence>
<dbReference type="GO" id="GO:0009968">
    <property type="term" value="P:negative regulation of signal transduction"/>
    <property type="evidence" value="ECO:0007669"/>
    <property type="project" value="InterPro"/>
</dbReference>